<name>A0ABV9X9U6_9ACTN</name>
<keyword evidence="3 6" id="KW-0067">ATP-binding</keyword>
<feature type="domain" description="AAA+ ATPase" evidence="5">
    <location>
        <begin position="524"/>
        <end position="658"/>
    </location>
</feature>
<evidence type="ECO:0000256" key="3">
    <source>
        <dbReference type="ARBA" id="ARBA00022840"/>
    </source>
</evidence>
<dbReference type="EMBL" id="JBHSJD010000002">
    <property type="protein sequence ID" value="MFC5021819.1"/>
    <property type="molecule type" value="Genomic_DNA"/>
</dbReference>
<dbReference type="SMART" id="SM00382">
    <property type="entry name" value="AAA"/>
    <property type="match status" value="1"/>
</dbReference>
<dbReference type="Gene3D" id="3.40.50.300">
    <property type="entry name" value="P-loop containing nucleotide triphosphate hydrolases"/>
    <property type="match status" value="1"/>
</dbReference>
<dbReference type="PANTHER" id="PTHR23073">
    <property type="entry name" value="26S PROTEASOME REGULATORY SUBUNIT"/>
    <property type="match status" value="1"/>
</dbReference>
<dbReference type="InterPro" id="IPR003593">
    <property type="entry name" value="AAA+_ATPase"/>
</dbReference>
<evidence type="ECO:0000256" key="2">
    <source>
        <dbReference type="ARBA" id="ARBA00022741"/>
    </source>
</evidence>
<keyword evidence="7" id="KW-1185">Reference proteome</keyword>
<sequence length="754" mass="78826">MDAPPRGFADHWEHLRAEFALLDHALREVARRTRPSLTDGRRPGPVEDDADADAEAGADAEEAEAEAHAGAEADADAADDPPGALAELRAALDQRVAATPASVRLPLARLVAAAGLTPWEVTLVVLCLGVELDGRYTRLCGLLQGDHAYSRPGTLLALDLLGGGLPERAAGRAALEPGGPLFAAGVLHLLQDPRGGPSHLLGLTDRVRTLLLGNPRGPERPWLRFMAPGRTPGDADEPSALRPVVEQLARAADGLMHDGAWAAGPAGTRLVACLHGAAHAELCDTAHRVASRLGTGLVVLDAGAVDRTVSTLADAVREGVLTARLEPALLLVLLPLSGAPGTPEAGERPDAGLDGTVRELAAVLDGSGWLTLVAAPHPVAPPAGTLTPWVNLTVPEADPGDVARRWSTELEAAGIAVDRADASSLASRFRVGPAGIARIVARASATARLLGRPADLPVVEAVARDGSGSVLGSTARRVRSAQTWDDLVLPTEQQRQLRELAGAVRSRGRVLSEWGFGARSPRGRGIAALFSGPPGTGKTLAAEIIASQLGLDLFAVDLAAAVSKYIGETEKNLSRIFAAAAGTNGLLFFDEADALFGKRSEVKDAHDRYANIEISYLLARIEAHDGVVVLATNLERHLDEAFLRRLAFSVKFPFPGAAERERIWRVQIPAGAPIDPDVDWALLASFPLSGGSIRGAVLHAAYQSAAASRPIGTVSLLAGLRRELEKVGRVAVPSDFGAHWAEIARGGIDEAASP</sequence>
<evidence type="ECO:0000259" key="5">
    <source>
        <dbReference type="SMART" id="SM00382"/>
    </source>
</evidence>
<protein>
    <submittedName>
        <fullName evidence="6">ATP-binding protein</fullName>
    </submittedName>
</protein>
<dbReference type="InterPro" id="IPR054472">
    <property type="entry name" value="WHD"/>
</dbReference>
<dbReference type="Pfam" id="PF00004">
    <property type="entry name" value="AAA"/>
    <property type="match status" value="1"/>
</dbReference>
<evidence type="ECO:0000256" key="4">
    <source>
        <dbReference type="SAM" id="MobiDB-lite"/>
    </source>
</evidence>
<feature type="region of interest" description="Disordered" evidence="4">
    <location>
        <begin position="31"/>
        <end position="81"/>
    </location>
</feature>
<evidence type="ECO:0000313" key="7">
    <source>
        <dbReference type="Proteomes" id="UP001595829"/>
    </source>
</evidence>
<evidence type="ECO:0000313" key="6">
    <source>
        <dbReference type="EMBL" id="MFC5021819.1"/>
    </source>
</evidence>
<feature type="compositionally biased region" description="Acidic residues" evidence="4">
    <location>
        <begin position="46"/>
        <end position="64"/>
    </location>
</feature>
<dbReference type="Pfam" id="PF22977">
    <property type="entry name" value="WHD"/>
    <property type="match status" value="1"/>
</dbReference>
<dbReference type="SUPFAM" id="SSF52540">
    <property type="entry name" value="P-loop containing nucleoside triphosphate hydrolases"/>
    <property type="match status" value="1"/>
</dbReference>
<dbReference type="CDD" id="cd19481">
    <property type="entry name" value="RecA-like_protease"/>
    <property type="match status" value="1"/>
</dbReference>
<gene>
    <name evidence="6" type="ORF">ACFPM3_06610</name>
</gene>
<proteinExistence type="inferred from homology"/>
<dbReference type="Proteomes" id="UP001595829">
    <property type="component" value="Unassembled WGS sequence"/>
</dbReference>
<evidence type="ECO:0000256" key="1">
    <source>
        <dbReference type="ARBA" id="ARBA00006914"/>
    </source>
</evidence>
<dbReference type="InterPro" id="IPR027417">
    <property type="entry name" value="P-loop_NTPase"/>
</dbReference>
<keyword evidence="2" id="KW-0547">Nucleotide-binding</keyword>
<reference evidence="7" key="1">
    <citation type="journal article" date="2019" name="Int. J. Syst. Evol. Microbiol.">
        <title>The Global Catalogue of Microorganisms (GCM) 10K type strain sequencing project: providing services to taxonomists for standard genome sequencing and annotation.</title>
        <authorList>
            <consortium name="The Broad Institute Genomics Platform"/>
            <consortium name="The Broad Institute Genome Sequencing Center for Infectious Disease"/>
            <person name="Wu L."/>
            <person name="Ma J."/>
        </authorList>
    </citation>
    <scope>NUCLEOTIDE SEQUENCE [LARGE SCALE GENOMIC DNA]</scope>
    <source>
        <strain evidence="7">CGMCC 4.1648</strain>
    </source>
</reference>
<dbReference type="InterPro" id="IPR003959">
    <property type="entry name" value="ATPase_AAA_core"/>
</dbReference>
<comment type="caution">
    <text evidence="6">The sequence shown here is derived from an EMBL/GenBank/DDBJ whole genome shotgun (WGS) entry which is preliminary data.</text>
</comment>
<dbReference type="GO" id="GO:0005524">
    <property type="term" value="F:ATP binding"/>
    <property type="evidence" value="ECO:0007669"/>
    <property type="project" value="UniProtKB-KW"/>
</dbReference>
<comment type="similarity">
    <text evidence="1">Belongs to the AAA ATPase family.</text>
</comment>
<organism evidence="6 7">
    <name type="scientific">Streptomyces coeruleoprunus</name>
    <dbReference type="NCBI Taxonomy" id="285563"/>
    <lineage>
        <taxon>Bacteria</taxon>
        <taxon>Bacillati</taxon>
        <taxon>Actinomycetota</taxon>
        <taxon>Actinomycetes</taxon>
        <taxon>Kitasatosporales</taxon>
        <taxon>Streptomycetaceae</taxon>
        <taxon>Streptomyces</taxon>
    </lineage>
</organism>
<dbReference type="RefSeq" id="WP_345693760.1">
    <property type="nucleotide sequence ID" value="NZ_BAABIT010000001.1"/>
</dbReference>
<accession>A0ABV9X9U6</accession>
<dbReference type="InterPro" id="IPR050221">
    <property type="entry name" value="26S_Proteasome_ATPase"/>
</dbReference>